<dbReference type="PANTHER" id="PTHR44068:SF1">
    <property type="entry name" value="HYPOTHETICAL LOC100005854"/>
    <property type="match status" value="1"/>
</dbReference>
<gene>
    <name evidence="14" type="primary">ERG6_2</name>
    <name evidence="14" type="ORF">QC761_124410</name>
</gene>
<dbReference type="InterPro" id="IPR030384">
    <property type="entry name" value="MeTrfase_SMT"/>
</dbReference>
<dbReference type="CDD" id="cd02440">
    <property type="entry name" value="AdoMet_MTases"/>
    <property type="match status" value="1"/>
</dbReference>
<evidence type="ECO:0000313" key="14">
    <source>
        <dbReference type="EMBL" id="KAK4647321.1"/>
    </source>
</evidence>
<keyword evidence="11" id="KW-0444">Lipid biosynthesis</keyword>
<evidence type="ECO:0000256" key="7">
    <source>
        <dbReference type="ARBA" id="ARBA00023221"/>
    </source>
</evidence>
<dbReference type="Gene3D" id="3.40.50.150">
    <property type="entry name" value="Vaccinia Virus protein VP39"/>
    <property type="match status" value="1"/>
</dbReference>
<evidence type="ECO:0000256" key="6">
    <source>
        <dbReference type="ARBA" id="ARBA00023166"/>
    </source>
</evidence>
<dbReference type="GO" id="GO:0003838">
    <property type="term" value="F:sterol 24-C-methyltransferase activity"/>
    <property type="evidence" value="ECO:0007669"/>
    <property type="project" value="UniProtKB-EC"/>
</dbReference>
<name>A0ABR0FTN2_9PEZI</name>
<evidence type="ECO:0000256" key="10">
    <source>
        <dbReference type="PROSITE-ProRule" id="PRU01022"/>
    </source>
</evidence>
<dbReference type="SUPFAM" id="SSF53335">
    <property type="entry name" value="S-adenosyl-L-methionine-dependent methyltransferases"/>
    <property type="match status" value="1"/>
</dbReference>
<dbReference type="InterPro" id="IPR029063">
    <property type="entry name" value="SAM-dependent_MTases_sf"/>
</dbReference>
<keyword evidence="1 10" id="KW-0489">Methyltransferase</keyword>
<evidence type="ECO:0000256" key="11">
    <source>
        <dbReference type="RuleBase" id="RU362025"/>
    </source>
</evidence>
<keyword evidence="5 11" id="KW-0756">Sterol biosynthesis</keyword>
<dbReference type="Pfam" id="PF08498">
    <property type="entry name" value="Sterol_MT_C"/>
    <property type="match status" value="1"/>
</dbReference>
<dbReference type="Pfam" id="PF08241">
    <property type="entry name" value="Methyltransf_11"/>
    <property type="match status" value="1"/>
</dbReference>
<evidence type="ECO:0000256" key="3">
    <source>
        <dbReference type="ARBA" id="ARBA00022691"/>
    </source>
</evidence>
<evidence type="ECO:0000313" key="15">
    <source>
        <dbReference type="Proteomes" id="UP001322138"/>
    </source>
</evidence>
<evidence type="ECO:0000256" key="1">
    <source>
        <dbReference type="ARBA" id="ARBA00022603"/>
    </source>
</evidence>
<evidence type="ECO:0000256" key="5">
    <source>
        <dbReference type="ARBA" id="ARBA00023011"/>
    </source>
</evidence>
<reference evidence="14 15" key="1">
    <citation type="journal article" date="2023" name="bioRxiv">
        <title>High-quality genome assemblies of four members of thePodospora anserinaspecies complex.</title>
        <authorList>
            <person name="Ament-Velasquez S.L."/>
            <person name="Vogan A.A."/>
            <person name="Wallerman O."/>
            <person name="Hartmann F."/>
            <person name="Gautier V."/>
            <person name="Silar P."/>
            <person name="Giraud T."/>
            <person name="Johannesson H."/>
        </authorList>
    </citation>
    <scope>NUCLEOTIDE SEQUENCE [LARGE SCALE GENOMIC DNA]</scope>
    <source>
        <strain evidence="14 15">CBS 112042</strain>
    </source>
</reference>
<dbReference type="GeneID" id="87895179"/>
<feature type="region of interest" description="Disordered" evidence="12">
    <location>
        <begin position="396"/>
        <end position="418"/>
    </location>
</feature>
<evidence type="ECO:0000256" key="4">
    <source>
        <dbReference type="ARBA" id="ARBA00022955"/>
    </source>
</evidence>
<dbReference type="PROSITE" id="PS51685">
    <property type="entry name" value="SAM_MT_ERG6_SMT"/>
    <property type="match status" value="1"/>
</dbReference>
<evidence type="ECO:0000256" key="8">
    <source>
        <dbReference type="ARBA" id="ARBA00029435"/>
    </source>
</evidence>
<feature type="compositionally biased region" description="Basic and acidic residues" evidence="12">
    <location>
        <begin position="406"/>
        <end position="418"/>
    </location>
</feature>
<keyword evidence="11" id="KW-0443">Lipid metabolism</keyword>
<comment type="similarity">
    <text evidence="9 10 11">Belongs to the class I-like SAM-binding methyltransferase superfamily. Erg6/SMT family.</text>
</comment>
<evidence type="ECO:0000256" key="9">
    <source>
        <dbReference type="ARBA" id="ARBA00038188"/>
    </source>
</evidence>
<dbReference type="PANTHER" id="PTHR44068">
    <property type="entry name" value="ZGC:194242"/>
    <property type="match status" value="1"/>
</dbReference>
<comment type="function">
    <text evidence="11">Catalyzes the transfer of methyl groups from S-adenosyl-methionine to the C-24 of sterols.</text>
</comment>
<accession>A0ABR0FTN2</accession>
<evidence type="ECO:0000256" key="2">
    <source>
        <dbReference type="ARBA" id="ARBA00022679"/>
    </source>
</evidence>
<dbReference type="EC" id="2.1.1.-" evidence="11"/>
<comment type="pathway">
    <text evidence="8">Steroid metabolism; ergosterol biosynthesis.</text>
</comment>
<dbReference type="InterPro" id="IPR050447">
    <property type="entry name" value="Erg6_SMT_methyltransf"/>
</dbReference>
<keyword evidence="2 10" id="KW-0808">Transferase</keyword>
<keyword evidence="15" id="KW-1185">Reference proteome</keyword>
<dbReference type="InterPro" id="IPR013705">
    <property type="entry name" value="Sterol_MeTrfase_C"/>
</dbReference>
<protein>
    <recommendedName>
        <fullName evidence="11">Sterol 24-C-methyltransferase</fullName>
        <ecNumber evidence="11">2.1.1.-</ecNumber>
    </recommendedName>
    <alternativeName>
        <fullName evidence="11">Delta(24)-sterol C-methyltransferase</fullName>
    </alternativeName>
</protein>
<dbReference type="RefSeq" id="XP_062736297.1">
    <property type="nucleotide sequence ID" value="XM_062875697.1"/>
</dbReference>
<feature type="domain" description="SAM-dependent methyltransferase Erg6/SMT-type" evidence="13">
    <location>
        <begin position="96"/>
        <end position="394"/>
    </location>
</feature>
<organism evidence="14 15">
    <name type="scientific">Podospora bellae-mahoneyi</name>
    <dbReference type="NCBI Taxonomy" id="2093777"/>
    <lineage>
        <taxon>Eukaryota</taxon>
        <taxon>Fungi</taxon>
        <taxon>Dikarya</taxon>
        <taxon>Ascomycota</taxon>
        <taxon>Pezizomycotina</taxon>
        <taxon>Sordariomycetes</taxon>
        <taxon>Sordariomycetidae</taxon>
        <taxon>Sordariales</taxon>
        <taxon>Podosporaceae</taxon>
        <taxon>Podospora</taxon>
    </lineage>
</organism>
<evidence type="ECO:0000259" key="13">
    <source>
        <dbReference type="PROSITE" id="PS51685"/>
    </source>
</evidence>
<dbReference type="Proteomes" id="UP001322138">
    <property type="component" value="Unassembled WGS sequence"/>
</dbReference>
<dbReference type="GO" id="GO:0032259">
    <property type="term" value="P:methylation"/>
    <property type="evidence" value="ECO:0007669"/>
    <property type="project" value="UniProtKB-KW"/>
</dbReference>
<sequence length="418" mass="47312">MLSSVLLIDSQDRHGCPVHNSPSPGHCQHLLKKTLRVKMSSHLPPNYTPALLHRYLSHFNRDPFQLNVIDHDAVGYATVEERAARAKKYNEVASDYYDLVSPLYEQGWGQRFHYTPIFPGKSIADSMTAYEHEFARIARLKLGMKVLDLGCGIGGPARTITKAIGCKIIGITNSAWHVERGTQLTKQAGLEGKVALIQGNFLKLPFEDESFDAAYSVESLCYAPNPAEVYREIKRILKPGAPFTFHDFAMTKKFDENNTEHAKIRNWVEFGNGIVKMPWVPDMRRCVLSAGFELLAEEDMAYRSNGAPWYYGPAGDVSWAWRVPGWDDFFRVVKMSPLFLFIAKSIYRVLILFGFAPPETLTLMDTMWYCCRSVAIGGKMGIFTPMYVFTCRKPSTANKRSGSAEQKQEQEKVELKRA</sequence>
<keyword evidence="4 11" id="KW-0752">Steroid biosynthesis</keyword>
<keyword evidence="6 11" id="KW-1207">Sterol metabolism</keyword>
<dbReference type="EMBL" id="JAFFGZ010000002">
    <property type="protein sequence ID" value="KAK4647321.1"/>
    <property type="molecule type" value="Genomic_DNA"/>
</dbReference>
<comment type="caution">
    <text evidence="14">The sequence shown here is derived from an EMBL/GenBank/DDBJ whole genome shotgun (WGS) entry which is preliminary data.</text>
</comment>
<keyword evidence="3 10" id="KW-0949">S-adenosyl-L-methionine</keyword>
<proteinExistence type="inferred from homology"/>
<keyword evidence="7 11" id="KW-0753">Steroid metabolism</keyword>
<dbReference type="InterPro" id="IPR013216">
    <property type="entry name" value="Methyltransf_11"/>
</dbReference>
<evidence type="ECO:0000256" key="12">
    <source>
        <dbReference type="SAM" id="MobiDB-lite"/>
    </source>
</evidence>